<evidence type="ECO:0000256" key="1">
    <source>
        <dbReference type="SAM" id="Phobius"/>
    </source>
</evidence>
<dbReference type="EMBL" id="QSRD01000074">
    <property type="protein sequence ID" value="RGK96408.1"/>
    <property type="molecule type" value="Genomic_DNA"/>
</dbReference>
<dbReference type="AlphaFoldDB" id="A0A3E4QIR4"/>
<keyword evidence="1" id="KW-0472">Membrane</keyword>
<keyword evidence="1" id="KW-1133">Transmembrane helix</keyword>
<name>A0A3E4QIR4_9BACT</name>
<feature type="transmembrane region" description="Helical" evidence="1">
    <location>
        <begin position="12"/>
        <end position="30"/>
    </location>
</feature>
<keyword evidence="1" id="KW-0812">Transmembrane</keyword>
<reference evidence="2 3" key="1">
    <citation type="submission" date="2018-08" db="EMBL/GenBank/DDBJ databases">
        <title>A genome reference for cultivated species of the human gut microbiota.</title>
        <authorList>
            <person name="Zou Y."/>
            <person name="Xue W."/>
            <person name="Luo G."/>
        </authorList>
    </citation>
    <scope>NUCLEOTIDE SEQUENCE [LARGE SCALE GENOMIC DNA]</scope>
    <source>
        <strain evidence="2 3">TF09-12</strain>
    </source>
</reference>
<dbReference type="Proteomes" id="UP000260835">
    <property type="component" value="Unassembled WGS sequence"/>
</dbReference>
<evidence type="ECO:0000313" key="2">
    <source>
        <dbReference type="EMBL" id="RGK96408.1"/>
    </source>
</evidence>
<protein>
    <submittedName>
        <fullName evidence="2">Uncharacterized protein</fullName>
    </submittedName>
</protein>
<gene>
    <name evidence="2" type="ORF">DXC89_09050</name>
</gene>
<evidence type="ECO:0000313" key="3">
    <source>
        <dbReference type="Proteomes" id="UP000260835"/>
    </source>
</evidence>
<comment type="caution">
    <text evidence="2">The sequence shown here is derived from an EMBL/GenBank/DDBJ whole genome shotgun (WGS) entry which is preliminary data.</text>
</comment>
<sequence length="70" mass="7893">MGELVKVTKIRILFLSFPYFTAIVVSRGVIYHVPNNQSNFVGALIYHVPNNQSNFVGARFISFLMTKVTS</sequence>
<organism evidence="2 3">
    <name type="scientific">Prevotella disiens</name>
    <dbReference type="NCBI Taxonomy" id="28130"/>
    <lineage>
        <taxon>Bacteria</taxon>
        <taxon>Pseudomonadati</taxon>
        <taxon>Bacteroidota</taxon>
        <taxon>Bacteroidia</taxon>
        <taxon>Bacteroidales</taxon>
        <taxon>Prevotellaceae</taxon>
        <taxon>Prevotella</taxon>
    </lineage>
</organism>
<proteinExistence type="predicted"/>
<accession>A0A3E4QIR4</accession>